<proteinExistence type="predicted"/>
<dbReference type="Gene3D" id="3.30.420.10">
    <property type="entry name" value="Ribonuclease H-like superfamily/Ribonuclease H"/>
    <property type="match status" value="1"/>
</dbReference>
<dbReference type="InterPro" id="IPR006134">
    <property type="entry name" value="DNA-dir_DNA_pol_B_multi_dom"/>
</dbReference>
<feature type="non-terminal residue" evidence="9">
    <location>
        <position position="1"/>
    </location>
</feature>
<organism evidence="9 10">
    <name type="scientific">Vibrio anguillarum</name>
    <name type="common">Listonella anguillarum</name>
    <dbReference type="NCBI Taxonomy" id="55601"/>
    <lineage>
        <taxon>Bacteria</taxon>
        <taxon>Pseudomonadati</taxon>
        <taxon>Pseudomonadota</taxon>
        <taxon>Gammaproteobacteria</taxon>
        <taxon>Vibrionales</taxon>
        <taxon>Vibrionaceae</taxon>
        <taxon>Vibrio</taxon>
    </lineage>
</organism>
<evidence type="ECO:0000313" key="10">
    <source>
        <dbReference type="Proteomes" id="UP000726136"/>
    </source>
</evidence>
<dbReference type="GO" id="GO:0003887">
    <property type="term" value="F:DNA-directed DNA polymerase activity"/>
    <property type="evidence" value="ECO:0007669"/>
    <property type="project" value="UniProtKB-EC"/>
</dbReference>
<dbReference type="InterPro" id="IPR006133">
    <property type="entry name" value="DNA-dir_DNA_pol_B_exonuc"/>
</dbReference>
<feature type="domain" description="DNA-directed DNA polymerase family B exonuclease" evidence="8">
    <location>
        <begin position="1"/>
        <end position="82"/>
    </location>
</feature>
<keyword evidence="2 9" id="KW-0808">Transferase</keyword>
<evidence type="ECO:0000259" key="8">
    <source>
        <dbReference type="Pfam" id="PF03104"/>
    </source>
</evidence>
<keyword evidence="5" id="KW-0238">DNA-binding</keyword>
<dbReference type="EMBL" id="RDPI01000533">
    <property type="protein sequence ID" value="MBF4376066.1"/>
    <property type="molecule type" value="Genomic_DNA"/>
</dbReference>
<name>A0ABR9ZC77_VIBAN</name>
<comment type="caution">
    <text evidence="9">The sequence shown here is derived from an EMBL/GenBank/DDBJ whole genome shotgun (WGS) entry which is preliminary data.</text>
</comment>
<evidence type="ECO:0000256" key="4">
    <source>
        <dbReference type="ARBA" id="ARBA00022932"/>
    </source>
</evidence>
<dbReference type="InterPro" id="IPR012337">
    <property type="entry name" value="RNaseH-like_sf"/>
</dbReference>
<evidence type="ECO:0000313" key="9">
    <source>
        <dbReference type="EMBL" id="MBF4376066.1"/>
    </source>
</evidence>
<dbReference type="SUPFAM" id="SSF56672">
    <property type="entry name" value="DNA/RNA polymerases"/>
    <property type="match status" value="1"/>
</dbReference>
<protein>
    <recommendedName>
        <fullName evidence="1">DNA-directed DNA polymerase</fullName>
        <ecNumber evidence="1">2.7.7.7</ecNumber>
    </recommendedName>
</protein>
<dbReference type="PANTHER" id="PTHR10322:SF23">
    <property type="entry name" value="DNA POLYMERASE DELTA CATALYTIC SUBUNIT"/>
    <property type="match status" value="1"/>
</dbReference>
<evidence type="ECO:0000256" key="5">
    <source>
        <dbReference type="ARBA" id="ARBA00023125"/>
    </source>
</evidence>
<feature type="non-terminal residue" evidence="9">
    <location>
        <position position="250"/>
    </location>
</feature>
<dbReference type="SUPFAM" id="SSF53098">
    <property type="entry name" value="Ribonuclease H-like"/>
    <property type="match status" value="1"/>
</dbReference>
<keyword evidence="4" id="KW-0239">DNA-directed DNA polymerase</keyword>
<dbReference type="PANTHER" id="PTHR10322">
    <property type="entry name" value="DNA POLYMERASE CATALYTIC SUBUNIT"/>
    <property type="match status" value="1"/>
</dbReference>
<dbReference type="Proteomes" id="UP000726136">
    <property type="component" value="Unassembled WGS sequence"/>
</dbReference>
<evidence type="ECO:0000256" key="1">
    <source>
        <dbReference type="ARBA" id="ARBA00012417"/>
    </source>
</evidence>
<dbReference type="Pfam" id="PF03104">
    <property type="entry name" value="DNA_pol_B_exo1"/>
    <property type="match status" value="1"/>
</dbReference>
<dbReference type="Pfam" id="PF00136">
    <property type="entry name" value="DNA_pol_B"/>
    <property type="match status" value="1"/>
</dbReference>
<dbReference type="InterPro" id="IPR036397">
    <property type="entry name" value="RNaseH_sf"/>
</dbReference>
<reference evidence="9 10" key="1">
    <citation type="journal article" date="2021" name="PeerJ">
        <title>Analysis of 44 Vibrio anguillarum genomes reveals high genetic diversity.</title>
        <authorList>
            <person name="Hansen M.J."/>
            <person name="Dalsgaard I."/>
        </authorList>
    </citation>
    <scope>NUCLEOTIDE SEQUENCE [LARGE SCALE GENOMIC DNA]</scope>
    <source>
        <strain evidence="9 10">040915-1/1B</strain>
    </source>
</reference>
<gene>
    <name evidence="9" type="ORF">EAY46_24075</name>
</gene>
<evidence type="ECO:0000259" key="7">
    <source>
        <dbReference type="Pfam" id="PF00136"/>
    </source>
</evidence>
<dbReference type="InterPro" id="IPR050240">
    <property type="entry name" value="DNA_pol_type-B"/>
</dbReference>
<dbReference type="InterPro" id="IPR043502">
    <property type="entry name" value="DNA/RNA_pol_sf"/>
</dbReference>
<keyword evidence="3 9" id="KW-0548">Nucleotidyltransferase</keyword>
<sequence>QQFDPDVIVGWNIIDFDFRLLNKRAQLNKVPLAIGRNSRSAFFRSGNNQQGFISIPGRVVIDGIDMLKTATYHFRSWSLESVSQELLGEGKIIHSVHDRMEEINQMFRSDKPSLARYNLQDCVLVNRIFDKTHLLDFAIERSCLTGLELDRVGGSVAAFTNLYLPQLHRAGYVAPNMHSEDWIASPGGYVMDSLPGLYDSVLVLDYKSLYPAIIRSYLIDPLGLIEGLRLPTGNTLDRAIEGFRGGQFHR</sequence>
<evidence type="ECO:0000256" key="2">
    <source>
        <dbReference type="ARBA" id="ARBA00022679"/>
    </source>
</evidence>
<dbReference type="RefSeq" id="WP_272872024.1">
    <property type="nucleotide sequence ID" value="NZ_RDPI01000533.1"/>
</dbReference>
<evidence type="ECO:0000256" key="3">
    <source>
        <dbReference type="ARBA" id="ARBA00022695"/>
    </source>
</evidence>
<dbReference type="InterPro" id="IPR023211">
    <property type="entry name" value="DNA_pol_palm_dom_sf"/>
</dbReference>
<accession>A0ABR9ZC77</accession>
<dbReference type="EC" id="2.7.7.7" evidence="1"/>
<dbReference type="Gene3D" id="3.90.1600.10">
    <property type="entry name" value="Palm domain of DNA polymerase"/>
    <property type="match status" value="1"/>
</dbReference>
<keyword evidence="10" id="KW-1185">Reference proteome</keyword>
<evidence type="ECO:0000256" key="6">
    <source>
        <dbReference type="ARBA" id="ARBA00049244"/>
    </source>
</evidence>
<comment type="catalytic activity">
    <reaction evidence="6">
        <text>DNA(n) + a 2'-deoxyribonucleoside 5'-triphosphate = DNA(n+1) + diphosphate</text>
        <dbReference type="Rhea" id="RHEA:22508"/>
        <dbReference type="Rhea" id="RHEA-COMP:17339"/>
        <dbReference type="Rhea" id="RHEA-COMP:17340"/>
        <dbReference type="ChEBI" id="CHEBI:33019"/>
        <dbReference type="ChEBI" id="CHEBI:61560"/>
        <dbReference type="ChEBI" id="CHEBI:173112"/>
        <dbReference type="EC" id="2.7.7.7"/>
    </reaction>
</comment>
<feature type="domain" description="DNA-directed DNA polymerase family B multifunctional" evidence="7">
    <location>
        <begin position="163"/>
        <end position="217"/>
    </location>
</feature>